<dbReference type="InterPro" id="IPR015421">
    <property type="entry name" value="PyrdxlP-dep_Trfase_major"/>
</dbReference>
<evidence type="ECO:0000256" key="1">
    <source>
        <dbReference type="ARBA" id="ARBA00001933"/>
    </source>
</evidence>
<name>A0AB34T711_9BIFI</name>
<comment type="cofactor">
    <cofactor evidence="1 4">
        <name>pyridoxal 5'-phosphate</name>
        <dbReference type="ChEBI" id="CHEBI:597326"/>
    </cofactor>
</comment>
<evidence type="ECO:0000256" key="2">
    <source>
        <dbReference type="ARBA" id="ARBA00022679"/>
    </source>
</evidence>
<gene>
    <name evidence="5" type="ORF">BAAM0483_08245</name>
</gene>
<dbReference type="GO" id="GO:0005737">
    <property type="term" value="C:cytoplasm"/>
    <property type="evidence" value="ECO:0007669"/>
    <property type="project" value="TreeGrafter"/>
</dbReference>
<dbReference type="PANTHER" id="PTHR43797:SF2">
    <property type="entry name" value="HOMOCYSTEINE_CYSTEINE SYNTHASE"/>
    <property type="match status" value="1"/>
</dbReference>
<dbReference type="RefSeq" id="WP_241486766.1">
    <property type="nucleotide sequence ID" value="NZ_AWFK01000015.1"/>
</dbReference>
<dbReference type="Pfam" id="PF01053">
    <property type="entry name" value="Cys_Met_Meta_PP"/>
    <property type="match status" value="1"/>
</dbReference>
<dbReference type="GO" id="GO:0019346">
    <property type="term" value="P:transsulfuration"/>
    <property type="evidence" value="ECO:0007669"/>
    <property type="project" value="InterPro"/>
</dbReference>
<sequence>MQSAAHGDALSAGAAEGFSYFRVANPTLDVLERRIAALEGGRSAVAFASGMAAVSAALLRAAEGGGRIIAARNLYGASVDAMDSLFPEFGIETDFVDDINDLALVELLIGPDTRAIFAESVANPSTEAADVAALASVAHRHGIPLIIDNTVPTPYLFRPVELGADVAVHSPTKGISEHGNALGGIVVDAGRFDWATDRYPQFTRQGVGVSDDCNDGWHSFASKFGIDAYIRRVRISNTCAHSARSPRR</sequence>
<evidence type="ECO:0000313" key="6">
    <source>
        <dbReference type="Proteomes" id="UP000037239"/>
    </source>
</evidence>
<evidence type="ECO:0000256" key="4">
    <source>
        <dbReference type="RuleBase" id="RU362118"/>
    </source>
</evidence>
<reference evidence="5 6" key="1">
    <citation type="journal article" date="2015" name="Int J Genomics">
        <title>Comparative Genomics Revealed Genetic Diversity and Species/Strain-Level Differences in Carbohydrate Metabolism of Three Probiotic Bifidobacterial Species.</title>
        <authorList>
            <person name="Odamaki T."/>
            <person name="Horigome A."/>
            <person name="Sugahara H."/>
            <person name="Hashikura N."/>
            <person name="Minami J."/>
            <person name="Xiao J.Z."/>
            <person name="Abe F."/>
        </authorList>
    </citation>
    <scope>NUCLEOTIDE SEQUENCE [LARGE SCALE GENOMIC DNA]</scope>
    <source>
        <strain evidence="5 6">MCC 0483</strain>
    </source>
</reference>
<dbReference type="EMBL" id="AWFK01000015">
    <property type="protein sequence ID" value="KOA48457.1"/>
    <property type="molecule type" value="Genomic_DNA"/>
</dbReference>
<keyword evidence="3 4" id="KW-0663">Pyridoxal phosphate</keyword>
<evidence type="ECO:0000256" key="3">
    <source>
        <dbReference type="ARBA" id="ARBA00022898"/>
    </source>
</evidence>
<dbReference type="GO" id="GO:0071269">
    <property type="term" value="P:L-homocysteine biosynthetic process"/>
    <property type="evidence" value="ECO:0007669"/>
    <property type="project" value="TreeGrafter"/>
</dbReference>
<organism evidence="5 6">
    <name type="scientific">Bifidobacterium animalis subsp. animalis MCC 0483</name>
    <dbReference type="NCBI Taxonomy" id="1365955"/>
    <lineage>
        <taxon>Bacteria</taxon>
        <taxon>Bacillati</taxon>
        <taxon>Actinomycetota</taxon>
        <taxon>Actinomycetes</taxon>
        <taxon>Bifidobacteriales</taxon>
        <taxon>Bifidobacteriaceae</taxon>
        <taxon>Bifidobacterium</taxon>
    </lineage>
</organism>
<evidence type="ECO:0000313" key="5">
    <source>
        <dbReference type="EMBL" id="KOA48457.1"/>
    </source>
</evidence>
<comment type="similarity">
    <text evidence="4">Belongs to the trans-sulfuration enzymes family.</text>
</comment>
<comment type="caution">
    <text evidence="5">The sequence shown here is derived from an EMBL/GenBank/DDBJ whole genome shotgun (WGS) entry which is preliminary data.</text>
</comment>
<dbReference type="GO" id="GO:0004124">
    <property type="term" value="F:cysteine synthase activity"/>
    <property type="evidence" value="ECO:0007669"/>
    <property type="project" value="TreeGrafter"/>
</dbReference>
<protein>
    <recommendedName>
        <fullName evidence="7">O-acetylhomoserine aminocarboxypropyltransferase</fullName>
    </recommendedName>
</protein>
<accession>A0AB34T711</accession>
<dbReference type="GO" id="GO:0030170">
    <property type="term" value="F:pyridoxal phosphate binding"/>
    <property type="evidence" value="ECO:0007669"/>
    <property type="project" value="InterPro"/>
</dbReference>
<dbReference type="InterPro" id="IPR015424">
    <property type="entry name" value="PyrdxlP-dep_Trfase"/>
</dbReference>
<proteinExistence type="inferred from homology"/>
<dbReference type="InterPro" id="IPR006235">
    <property type="entry name" value="OAc-hSer/O-AcSer_sulfhydrylase"/>
</dbReference>
<dbReference type="Gene3D" id="3.40.640.10">
    <property type="entry name" value="Type I PLP-dependent aspartate aminotransferase-like (Major domain)"/>
    <property type="match status" value="1"/>
</dbReference>
<dbReference type="AlphaFoldDB" id="A0AB34T711"/>
<keyword evidence="2" id="KW-0808">Transferase</keyword>
<evidence type="ECO:0008006" key="7">
    <source>
        <dbReference type="Google" id="ProtNLM"/>
    </source>
</evidence>
<dbReference type="GO" id="GO:0003961">
    <property type="term" value="F:O-acetylhomoserine aminocarboxypropyltransferase activity"/>
    <property type="evidence" value="ECO:0007669"/>
    <property type="project" value="TreeGrafter"/>
</dbReference>
<dbReference type="PANTHER" id="PTHR43797">
    <property type="entry name" value="HOMOCYSTEINE/CYSTEINE SYNTHASE"/>
    <property type="match status" value="1"/>
</dbReference>
<dbReference type="Proteomes" id="UP000037239">
    <property type="component" value="Unassembled WGS sequence"/>
</dbReference>
<dbReference type="InterPro" id="IPR000277">
    <property type="entry name" value="Cys/Met-Metab_PyrdxlP-dep_enz"/>
</dbReference>
<dbReference type="GO" id="GO:0006535">
    <property type="term" value="P:cysteine biosynthetic process from serine"/>
    <property type="evidence" value="ECO:0007669"/>
    <property type="project" value="TreeGrafter"/>
</dbReference>
<dbReference type="SUPFAM" id="SSF53383">
    <property type="entry name" value="PLP-dependent transferases"/>
    <property type="match status" value="1"/>
</dbReference>